<dbReference type="Proteomes" id="UP000094769">
    <property type="component" value="Unassembled WGS sequence"/>
</dbReference>
<dbReference type="RefSeq" id="WP_069127211.1">
    <property type="nucleotide sequence ID" value="NZ_MARB01000024.1"/>
</dbReference>
<dbReference type="InterPro" id="IPR003741">
    <property type="entry name" value="LUD_dom"/>
</dbReference>
<dbReference type="OrthoDB" id="9794157at2"/>
<protein>
    <submittedName>
        <fullName evidence="2">Lactate utilization protein C</fullName>
    </submittedName>
</protein>
<organism evidence="2 3">
    <name type="scientific">Candidatus Thiodiazotropha endolucinida</name>
    <dbReference type="NCBI Taxonomy" id="1655433"/>
    <lineage>
        <taxon>Bacteria</taxon>
        <taxon>Pseudomonadati</taxon>
        <taxon>Pseudomonadota</taxon>
        <taxon>Gammaproteobacteria</taxon>
        <taxon>Chromatiales</taxon>
        <taxon>Sedimenticolaceae</taxon>
        <taxon>Candidatus Thiodiazotropha</taxon>
    </lineage>
</organism>
<name>A0A7Z1AEP2_9GAMM</name>
<dbReference type="InterPro" id="IPR024185">
    <property type="entry name" value="FTHF_cligase-like_sf"/>
</dbReference>
<accession>A0A7Z1AEP2</accession>
<dbReference type="Gene3D" id="3.40.50.10420">
    <property type="entry name" value="NagB/RpiA/CoA transferase-like"/>
    <property type="match status" value="1"/>
</dbReference>
<dbReference type="AlphaFoldDB" id="A0A7Z1AEP2"/>
<comment type="caution">
    <text evidence="2">The sequence shown here is derived from an EMBL/GenBank/DDBJ whole genome shotgun (WGS) entry which is preliminary data.</text>
</comment>
<dbReference type="SUPFAM" id="SSF100950">
    <property type="entry name" value="NagB/RpiA/CoA transferase-like"/>
    <property type="match status" value="1"/>
</dbReference>
<sequence>MTAKAREAILQRLRNKQPSFDTPSQTVAVENPTWPMEARIARFKSMLESVRAEVHIVAPDSWTDTLKTVATEKQIDNLLYAKQGPLAQAIEIAWGDTLLPKLVHNERPIDEWKEQIFYHTDAAVTSARAAIAETGSLILWPDEHEPRTWSLVPPVHFVVVDSAKLYNTFAEVVEAEQWARQMPTNALLISGPSKSADIQQTLAYGVHGPTELIVILRSPKQQD</sequence>
<proteinExistence type="predicted"/>
<dbReference type="InterPro" id="IPR037171">
    <property type="entry name" value="NagB/RpiA_transferase-like"/>
</dbReference>
<dbReference type="EMBL" id="MARB01000024">
    <property type="protein sequence ID" value="ODJ86274.1"/>
    <property type="molecule type" value="Genomic_DNA"/>
</dbReference>
<reference evidence="2 3" key="1">
    <citation type="submission" date="2016-06" db="EMBL/GenBank/DDBJ databases">
        <title>Genome sequence of endosymbiont of Candidatus Endolucinida thiodiazotropha.</title>
        <authorList>
            <person name="Poehlein A."/>
            <person name="Koenig S."/>
            <person name="Heiden S.E."/>
            <person name="Thuermer A."/>
            <person name="Voget S."/>
            <person name="Daniel R."/>
            <person name="Markert S."/>
            <person name="Gros O."/>
            <person name="Schweder T."/>
        </authorList>
    </citation>
    <scope>NUCLEOTIDE SEQUENCE [LARGE SCALE GENOMIC DNA]</scope>
    <source>
        <strain evidence="2 3">COS</strain>
    </source>
</reference>
<dbReference type="PANTHER" id="PTHR43682:SF1">
    <property type="entry name" value="LACTATE UTILIZATION PROTEIN C"/>
    <property type="match status" value="1"/>
</dbReference>
<keyword evidence="3" id="KW-1185">Reference proteome</keyword>
<feature type="domain" description="LUD" evidence="1">
    <location>
        <begin position="40"/>
        <end position="216"/>
    </location>
</feature>
<evidence type="ECO:0000313" key="2">
    <source>
        <dbReference type="EMBL" id="ODJ86274.1"/>
    </source>
</evidence>
<evidence type="ECO:0000259" key="1">
    <source>
        <dbReference type="Pfam" id="PF02589"/>
    </source>
</evidence>
<gene>
    <name evidence="2" type="primary">lutC</name>
    <name evidence="2" type="ORF">CODIS_34690</name>
</gene>
<evidence type="ECO:0000313" key="3">
    <source>
        <dbReference type="Proteomes" id="UP000094769"/>
    </source>
</evidence>
<dbReference type="Pfam" id="PF02589">
    <property type="entry name" value="LUD_dom"/>
    <property type="match status" value="1"/>
</dbReference>
<dbReference type="PANTHER" id="PTHR43682">
    <property type="entry name" value="LACTATE UTILIZATION PROTEIN C"/>
    <property type="match status" value="1"/>
</dbReference>